<dbReference type="Proteomes" id="UP001527099">
    <property type="component" value="Unassembled WGS sequence"/>
</dbReference>
<dbReference type="InterPro" id="IPR023606">
    <property type="entry name" value="CoA-Trfase_III_dom_1_sf"/>
</dbReference>
<dbReference type="PANTHER" id="PTHR48207:SF3">
    <property type="entry name" value="SUCCINATE--HYDROXYMETHYLGLUTARATE COA-TRANSFERASE"/>
    <property type="match status" value="1"/>
</dbReference>
<reference evidence="2 3" key="1">
    <citation type="submission" date="2022-05" db="EMBL/GenBank/DDBJ databases">
        <title>Genome Sequencing of Bee-Associated Microbes.</title>
        <authorList>
            <person name="Dunlap C."/>
        </authorList>
    </citation>
    <scope>NUCLEOTIDE SEQUENCE [LARGE SCALE GENOMIC DNA]</scope>
    <source>
        <strain evidence="2 3">NRRL B-14421</strain>
    </source>
</reference>
<sequence length="415" mass="45538">MITNMGPLTGVKVVEIAHWLVAPYCANMLSDLGAEIIKIEPLTGDQVRSSGSYFKDGESYLFAAYNHGKQSIALNLKDPDGLSIARDLCRQADVVLENYRPGTCDRLGIGYESLKGLNPRLIYCSISAFGDTPEYVHRPGMDPIVQGMGAAMSVTGEPGGKPLLLGIPVADNSTAYMAFGAICGALYERERTGQGQRIQLSLIDTMVFNLSTRFGQYIATGKSPSPMGSQHAEIVPYQAFPTSKGWLMAGAQSDQAWFVFCQAIDRPDLTDHPNYRTNSLRVKNRETLSELLNAVFAQKSTEDWCAILSEHNVLHGPIWNIDELVNSDLIRDHGLIEPVEHSVFGKVPVIRTPINYSDSDVKIQGPPPMLGEHTLGILKQLGHNEASISDLIARRVIYVKPNKEAYEFQHGSDSS</sequence>
<dbReference type="InterPro" id="IPR050483">
    <property type="entry name" value="CoA-transferase_III_domain"/>
</dbReference>
<dbReference type="Gene3D" id="3.40.50.10540">
    <property type="entry name" value="Crotonobetainyl-coa:carnitine coa-transferase, domain 1"/>
    <property type="match status" value="1"/>
</dbReference>
<dbReference type="EMBL" id="JAMDMX010000028">
    <property type="protein sequence ID" value="MCY9693175.1"/>
    <property type="molecule type" value="Genomic_DNA"/>
</dbReference>
<evidence type="ECO:0000313" key="3">
    <source>
        <dbReference type="Proteomes" id="UP001527099"/>
    </source>
</evidence>
<evidence type="ECO:0000256" key="1">
    <source>
        <dbReference type="ARBA" id="ARBA00022679"/>
    </source>
</evidence>
<evidence type="ECO:0000313" key="2">
    <source>
        <dbReference type="EMBL" id="MCY9693175.1"/>
    </source>
</evidence>
<keyword evidence="3" id="KW-1185">Reference proteome</keyword>
<dbReference type="InterPro" id="IPR003673">
    <property type="entry name" value="CoA-Trfase_fam_III"/>
</dbReference>
<dbReference type="GO" id="GO:0016740">
    <property type="term" value="F:transferase activity"/>
    <property type="evidence" value="ECO:0007669"/>
    <property type="project" value="UniProtKB-KW"/>
</dbReference>
<protein>
    <submittedName>
        <fullName evidence="2">CoA transferase</fullName>
    </submittedName>
</protein>
<gene>
    <name evidence="2" type="ORF">M5X19_09755</name>
</gene>
<dbReference type="PANTHER" id="PTHR48207">
    <property type="entry name" value="SUCCINATE--HYDROXYMETHYLGLUTARATE COA-TRANSFERASE"/>
    <property type="match status" value="1"/>
</dbReference>
<accession>A0ABT4GAI1</accession>
<dbReference type="InterPro" id="IPR044855">
    <property type="entry name" value="CoA-Trfase_III_dom3_sf"/>
</dbReference>
<comment type="caution">
    <text evidence="2">The sequence shown here is derived from an EMBL/GenBank/DDBJ whole genome shotgun (WGS) entry which is preliminary data.</text>
</comment>
<dbReference type="Gene3D" id="3.30.1540.10">
    <property type="entry name" value="formyl-coa transferase, domain 3"/>
    <property type="match status" value="1"/>
</dbReference>
<organism evidence="2 3">
    <name type="scientific">Paenibacillus alginolyticus</name>
    <dbReference type="NCBI Taxonomy" id="59839"/>
    <lineage>
        <taxon>Bacteria</taxon>
        <taxon>Bacillati</taxon>
        <taxon>Bacillota</taxon>
        <taxon>Bacilli</taxon>
        <taxon>Bacillales</taxon>
        <taxon>Paenibacillaceae</taxon>
        <taxon>Paenibacillus</taxon>
    </lineage>
</organism>
<dbReference type="SUPFAM" id="SSF89796">
    <property type="entry name" value="CoA-transferase family III (CaiB/BaiF)"/>
    <property type="match status" value="1"/>
</dbReference>
<dbReference type="Pfam" id="PF02515">
    <property type="entry name" value="CoA_transf_3"/>
    <property type="match status" value="1"/>
</dbReference>
<name>A0ABT4GAI1_9BACL</name>
<keyword evidence="1 2" id="KW-0808">Transferase</keyword>
<dbReference type="RefSeq" id="WP_268614670.1">
    <property type="nucleotide sequence ID" value="NZ_JAMDMX010000028.1"/>
</dbReference>
<proteinExistence type="predicted"/>